<name>A0A2G9TYJ4_TELCI</name>
<reference evidence="2 3" key="1">
    <citation type="submission" date="2015-09" db="EMBL/GenBank/DDBJ databases">
        <title>Draft genome of the parasitic nematode Teladorsagia circumcincta isolate WARC Sus (inbred).</title>
        <authorList>
            <person name="Mitreva M."/>
        </authorList>
    </citation>
    <scope>NUCLEOTIDE SEQUENCE [LARGE SCALE GENOMIC DNA]</scope>
    <source>
        <strain evidence="2 3">S</strain>
    </source>
</reference>
<feature type="transmembrane region" description="Helical" evidence="1">
    <location>
        <begin position="21"/>
        <end position="42"/>
    </location>
</feature>
<dbReference type="EMBL" id="KZ351356">
    <property type="protein sequence ID" value="PIO63044.1"/>
    <property type="molecule type" value="Genomic_DNA"/>
</dbReference>
<proteinExistence type="predicted"/>
<organism evidence="2 3">
    <name type="scientific">Teladorsagia circumcincta</name>
    <name type="common">Brown stomach worm</name>
    <name type="synonym">Ostertagia circumcincta</name>
    <dbReference type="NCBI Taxonomy" id="45464"/>
    <lineage>
        <taxon>Eukaryota</taxon>
        <taxon>Metazoa</taxon>
        <taxon>Ecdysozoa</taxon>
        <taxon>Nematoda</taxon>
        <taxon>Chromadorea</taxon>
        <taxon>Rhabditida</taxon>
        <taxon>Rhabditina</taxon>
        <taxon>Rhabditomorpha</taxon>
        <taxon>Strongyloidea</taxon>
        <taxon>Trichostrongylidae</taxon>
        <taxon>Teladorsagia</taxon>
    </lineage>
</organism>
<keyword evidence="1" id="KW-0472">Membrane</keyword>
<evidence type="ECO:0000313" key="3">
    <source>
        <dbReference type="Proteomes" id="UP000230423"/>
    </source>
</evidence>
<feature type="transmembrane region" description="Helical" evidence="1">
    <location>
        <begin position="54"/>
        <end position="75"/>
    </location>
</feature>
<evidence type="ECO:0000313" key="2">
    <source>
        <dbReference type="EMBL" id="PIO63044.1"/>
    </source>
</evidence>
<protein>
    <submittedName>
        <fullName evidence="2">Uncharacterized protein</fullName>
    </submittedName>
</protein>
<evidence type="ECO:0000256" key="1">
    <source>
        <dbReference type="SAM" id="Phobius"/>
    </source>
</evidence>
<keyword evidence="1" id="KW-0812">Transmembrane</keyword>
<dbReference type="AlphaFoldDB" id="A0A2G9TYJ4"/>
<accession>A0A2G9TYJ4</accession>
<keyword evidence="3" id="KW-1185">Reference proteome</keyword>
<sequence length="113" mass="12373">MTHISYDITAVENSAYLCGDLTIAITLSEITPILMLCASFYVRKATSKPPPHSYTLVGAILMVSKSFNCTVAMILTTTCYRRHFLKMTGLSRILPQAKCAPVAPMTTTTKVSH</sequence>
<dbReference type="Proteomes" id="UP000230423">
    <property type="component" value="Unassembled WGS sequence"/>
</dbReference>
<keyword evidence="1" id="KW-1133">Transmembrane helix</keyword>
<gene>
    <name evidence="2" type="ORF">TELCIR_15375</name>
</gene>